<dbReference type="InterPro" id="IPR042095">
    <property type="entry name" value="SUMF_sf"/>
</dbReference>
<proteinExistence type="predicted"/>
<dbReference type="GO" id="GO:0120147">
    <property type="term" value="F:formylglycine-generating oxidase activity"/>
    <property type="evidence" value="ECO:0007669"/>
    <property type="project" value="TreeGrafter"/>
</dbReference>
<sequence>MRYFVFLCIYFINFSVFSSTDNIPKVKESLVQAGDYYVGDVFGQQPYEKHTNVTIKSFYIMQNEVTRSLFDQVKNWAIQNDLMKGAIIKEKNKDESNIATANVSWWDAIIFSNMISRYYDLSPYYLDKSNHPIFERPKDGIVTVDDSASGYRLPSIFEWQIAARGGQEALKNQTYGTLFAGSDQKDTVGWFPTDDLSQQEMPYLVGQKKPNELNLFDMSGNVAEWTGEVFNLDGNNILYFYCGGSFIISDGSLANCDIHSRGHKRPDLGFRLVRYASQP</sequence>
<dbReference type="RefSeq" id="WP_074371469.1">
    <property type="nucleotide sequence ID" value="NZ_AP024907.1"/>
</dbReference>
<dbReference type="PANTHER" id="PTHR23150:SF19">
    <property type="entry name" value="FORMYLGLYCINE-GENERATING ENZYME"/>
    <property type="match status" value="1"/>
</dbReference>
<evidence type="ECO:0000313" key="2">
    <source>
        <dbReference type="EMBL" id="SIO92853.1"/>
    </source>
</evidence>
<organism evidence="2 3">
    <name type="scientific">Vibrio spartinae</name>
    <dbReference type="NCBI Taxonomy" id="1918945"/>
    <lineage>
        <taxon>Bacteria</taxon>
        <taxon>Pseudomonadati</taxon>
        <taxon>Pseudomonadota</taxon>
        <taxon>Gammaproteobacteria</taxon>
        <taxon>Vibrionales</taxon>
        <taxon>Vibrionaceae</taxon>
        <taxon>Vibrio</taxon>
    </lineage>
</organism>
<dbReference type="InterPro" id="IPR016187">
    <property type="entry name" value="CTDL_fold"/>
</dbReference>
<dbReference type="InterPro" id="IPR005532">
    <property type="entry name" value="SUMF_dom"/>
</dbReference>
<dbReference type="InterPro" id="IPR051043">
    <property type="entry name" value="Sulfatase_Mod_Factor_Kinase"/>
</dbReference>
<dbReference type="Proteomes" id="UP000184774">
    <property type="component" value="Unassembled WGS sequence"/>
</dbReference>
<dbReference type="EMBL" id="FSSB01000006">
    <property type="protein sequence ID" value="SIO92853.1"/>
    <property type="molecule type" value="Genomic_DNA"/>
</dbReference>
<dbReference type="PANTHER" id="PTHR23150">
    <property type="entry name" value="SULFATASE MODIFYING FACTOR 1, 2"/>
    <property type="match status" value="1"/>
</dbReference>
<accession>A0A1N6M085</accession>
<gene>
    <name evidence="2" type="ORF">VSP9026_00483</name>
</gene>
<dbReference type="AlphaFoldDB" id="A0A1N6M085"/>
<dbReference type="Pfam" id="PF03781">
    <property type="entry name" value="FGE-sulfatase"/>
    <property type="match status" value="1"/>
</dbReference>
<evidence type="ECO:0000259" key="1">
    <source>
        <dbReference type="Pfam" id="PF03781"/>
    </source>
</evidence>
<dbReference type="Gene3D" id="3.90.1580.10">
    <property type="entry name" value="paralog of FGE (formylglycine-generating enzyme)"/>
    <property type="match status" value="1"/>
</dbReference>
<dbReference type="SUPFAM" id="SSF56436">
    <property type="entry name" value="C-type lectin-like"/>
    <property type="match status" value="1"/>
</dbReference>
<reference evidence="2 3" key="1">
    <citation type="submission" date="2016-12" db="EMBL/GenBank/DDBJ databases">
        <authorList>
            <person name="Song W.-J."/>
            <person name="Kurnit D.M."/>
        </authorList>
    </citation>
    <scope>NUCLEOTIDE SEQUENCE [LARGE SCALE GENOMIC DNA]</scope>
    <source>
        <strain evidence="2 3">CECT 9026</strain>
    </source>
</reference>
<protein>
    <submittedName>
        <fullName evidence="2">Formylglycine-generating sulfatase enzyme</fullName>
    </submittedName>
</protein>
<feature type="domain" description="Sulfatase-modifying factor enzyme-like" evidence="1">
    <location>
        <begin position="29"/>
        <end position="274"/>
    </location>
</feature>
<evidence type="ECO:0000313" key="3">
    <source>
        <dbReference type="Proteomes" id="UP000184774"/>
    </source>
</evidence>
<name>A0A1N6M085_9VIBR</name>
<dbReference type="OrthoDB" id="9768004at2"/>